<evidence type="ECO:0000256" key="2">
    <source>
        <dbReference type="ARBA" id="ARBA00023125"/>
    </source>
</evidence>
<organism evidence="5 6">
    <name type="scientific">Pedobacter panaciterrae</name>
    <dbReference type="NCBI Taxonomy" id="363849"/>
    <lineage>
        <taxon>Bacteria</taxon>
        <taxon>Pseudomonadati</taxon>
        <taxon>Bacteroidota</taxon>
        <taxon>Sphingobacteriia</taxon>
        <taxon>Sphingobacteriales</taxon>
        <taxon>Sphingobacteriaceae</taxon>
        <taxon>Pedobacter</taxon>
    </lineage>
</organism>
<keyword evidence="3" id="KW-0804">Transcription</keyword>
<sequence>MDKHDVDKIRAFNRFYTKVIGLLDKFLLDSKFTLPEVRVMYEIYHAKKINAKTITELLDMDKSYLSRVLLSFEKKGLIEKTSDHADARVQLIALSATGAKEYEKLNKASDNQIADIMENLNDQEVNKLISHMEAIQNILSKISK</sequence>
<dbReference type="InterPro" id="IPR036390">
    <property type="entry name" value="WH_DNA-bd_sf"/>
</dbReference>
<dbReference type="Gene3D" id="1.10.10.10">
    <property type="entry name" value="Winged helix-like DNA-binding domain superfamily/Winged helix DNA-binding domain"/>
    <property type="match status" value="1"/>
</dbReference>
<dbReference type="PANTHER" id="PTHR42756:SF1">
    <property type="entry name" value="TRANSCRIPTIONAL REPRESSOR OF EMRAB OPERON"/>
    <property type="match status" value="1"/>
</dbReference>
<dbReference type="PANTHER" id="PTHR42756">
    <property type="entry name" value="TRANSCRIPTIONAL REGULATOR, MARR"/>
    <property type="match status" value="1"/>
</dbReference>
<reference evidence="5 6" key="1">
    <citation type="submission" date="2024-03" db="EMBL/GenBank/DDBJ databases">
        <title>Sequence of Lycoming College Course Isolates.</title>
        <authorList>
            <person name="Plotts O."/>
            <person name="Newman J."/>
        </authorList>
    </citation>
    <scope>NUCLEOTIDE SEQUENCE [LARGE SCALE GENOMIC DNA]</scope>
    <source>
        <strain evidence="5 6">CJB-3</strain>
    </source>
</reference>
<evidence type="ECO:0000313" key="6">
    <source>
        <dbReference type="Proteomes" id="UP001378956"/>
    </source>
</evidence>
<evidence type="ECO:0000313" key="5">
    <source>
        <dbReference type="EMBL" id="MEJ2905184.1"/>
    </source>
</evidence>
<keyword evidence="2" id="KW-0238">DNA-binding</keyword>
<evidence type="ECO:0000256" key="1">
    <source>
        <dbReference type="ARBA" id="ARBA00023015"/>
    </source>
</evidence>
<dbReference type="RefSeq" id="WP_337717759.1">
    <property type="nucleotide sequence ID" value="NZ_JBBEUB010000010.1"/>
</dbReference>
<comment type="caution">
    <text evidence="5">The sequence shown here is derived from an EMBL/GenBank/DDBJ whole genome shotgun (WGS) entry which is preliminary data.</text>
</comment>
<evidence type="ECO:0000259" key="4">
    <source>
        <dbReference type="PROSITE" id="PS50995"/>
    </source>
</evidence>
<accession>A0ABU8NTC7</accession>
<dbReference type="InterPro" id="IPR000835">
    <property type="entry name" value="HTH_MarR-typ"/>
</dbReference>
<evidence type="ECO:0000256" key="3">
    <source>
        <dbReference type="ARBA" id="ARBA00023163"/>
    </source>
</evidence>
<feature type="domain" description="HTH marR-type" evidence="4">
    <location>
        <begin position="1"/>
        <end position="137"/>
    </location>
</feature>
<protein>
    <submittedName>
        <fullName evidence="5">MarR family winged helix-turn-helix transcriptional regulator</fullName>
    </submittedName>
</protein>
<dbReference type="SMART" id="SM00347">
    <property type="entry name" value="HTH_MARR"/>
    <property type="match status" value="1"/>
</dbReference>
<dbReference type="EMBL" id="JBBEUB010000010">
    <property type="protein sequence ID" value="MEJ2905184.1"/>
    <property type="molecule type" value="Genomic_DNA"/>
</dbReference>
<gene>
    <name evidence="5" type="ORF">WAE58_22250</name>
</gene>
<dbReference type="SUPFAM" id="SSF46785">
    <property type="entry name" value="Winged helix' DNA-binding domain"/>
    <property type="match status" value="1"/>
</dbReference>
<dbReference type="InterPro" id="IPR036388">
    <property type="entry name" value="WH-like_DNA-bd_sf"/>
</dbReference>
<proteinExistence type="predicted"/>
<keyword evidence="1" id="KW-0805">Transcription regulation</keyword>
<dbReference type="PROSITE" id="PS50995">
    <property type="entry name" value="HTH_MARR_2"/>
    <property type="match status" value="1"/>
</dbReference>
<dbReference type="Pfam" id="PF01047">
    <property type="entry name" value="MarR"/>
    <property type="match status" value="1"/>
</dbReference>
<name>A0ABU8NTC7_9SPHI</name>
<keyword evidence="6" id="KW-1185">Reference proteome</keyword>
<dbReference type="Proteomes" id="UP001378956">
    <property type="component" value="Unassembled WGS sequence"/>
</dbReference>